<accession>A0A517NKU5</accession>
<gene>
    <name evidence="2" type="ORF">K227x_61930</name>
</gene>
<reference evidence="2 3" key="1">
    <citation type="submission" date="2019-02" db="EMBL/GenBank/DDBJ databases">
        <title>Deep-cultivation of Planctomycetes and their phenomic and genomic characterization uncovers novel biology.</title>
        <authorList>
            <person name="Wiegand S."/>
            <person name="Jogler M."/>
            <person name="Boedeker C."/>
            <person name="Pinto D."/>
            <person name="Vollmers J."/>
            <person name="Rivas-Marin E."/>
            <person name="Kohn T."/>
            <person name="Peeters S.H."/>
            <person name="Heuer A."/>
            <person name="Rast P."/>
            <person name="Oberbeckmann S."/>
            <person name="Bunk B."/>
            <person name="Jeske O."/>
            <person name="Meyerdierks A."/>
            <person name="Storesund J.E."/>
            <person name="Kallscheuer N."/>
            <person name="Luecker S."/>
            <person name="Lage O.M."/>
            <person name="Pohl T."/>
            <person name="Merkel B.J."/>
            <person name="Hornburger P."/>
            <person name="Mueller R.-W."/>
            <person name="Bruemmer F."/>
            <person name="Labrenz M."/>
            <person name="Spormann A.M."/>
            <person name="Op den Camp H."/>
            <person name="Overmann J."/>
            <person name="Amann R."/>
            <person name="Jetten M.S.M."/>
            <person name="Mascher T."/>
            <person name="Medema M.H."/>
            <person name="Devos D.P."/>
            <person name="Kaster A.-K."/>
            <person name="Ovreas L."/>
            <person name="Rohde M."/>
            <person name="Galperin M.Y."/>
            <person name="Jogler C."/>
        </authorList>
    </citation>
    <scope>NUCLEOTIDE SEQUENCE [LARGE SCALE GENOMIC DNA]</scope>
    <source>
        <strain evidence="2 3">K22_7</strain>
    </source>
</reference>
<evidence type="ECO:0000256" key="1">
    <source>
        <dbReference type="SAM" id="MobiDB-lite"/>
    </source>
</evidence>
<dbReference type="Proteomes" id="UP000318538">
    <property type="component" value="Chromosome"/>
</dbReference>
<organism evidence="2 3">
    <name type="scientific">Rubripirellula lacrimiformis</name>
    <dbReference type="NCBI Taxonomy" id="1930273"/>
    <lineage>
        <taxon>Bacteria</taxon>
        <taxon>Pseudomonadati</taxon>
        <taxon>Planctomycetota</taxon>
        <taxon>Planctomycetia</taxon>
        <taxon>Pirellulales</taxon>
        <taxon>Pirellulaceae</taxon>
        <taxon>Rubripirellula</taxon>
    </lineage>
</organism>
<feature type="region of interest" description="Disordered" evidence="1">
    <location>
        <begin position="48"/>
        <end position="77"/>
    </location>
</feature>
<dbReference type="AlphaFoldDB" id="A0A517NKU5"/>
<protein>
    <submittedName>
        <fullName evidence="2">Uncharacterized protein</fullName>
    </submittedName>
</protein>
<proteinExistence type="predicted"/>
<evidence type="ECO:0000313" key="3">
    <source>
        <dbReference type="Proteomes" id="UP000318538"/>
    </source>
</evidence>
<keyword evidence="3" id="KW-1185">Reference proteome</keyword>
<dbReference type="KEGG" id="rlc:K227x_61930"/>
<feature type="compositionally biased region" description="Basic residues" evidence="1">
    <location>
        <begin position="48"/>
        <end position="59"/>
    </location>
</feature>
<name>A0A517NKU5_9BACT</name>
<sequence>MKRTDQRQQHLIHKTDTGCAQESLCRTQPIVSGRDTKVKTERACRAMSRHPQQRRRRCTSRGSARIVPPPSGRSPRTMRRAQICFSQQTSLVKDKAFRVAFRMTIRQSHRGSTKRCSHHRLRFRLPFGTGELRSESKKGLSKVVKMGIPDSDCGNGVRGGGDRLAIGDLGSSADDRCYSGIAANNFAASA</sequence>
<dbReference type="EMBL" id="CP036525">
    <property type="protein sequence ID" value="QDT07765.1"/>
    <property type="molecule type" value="Genomic_DNA"/>
</dbReference>
<evidence type="ECO:0000313" key="2">
    <source>
        <dbReference type="EMBL" id="QDT07765.1"/>
    </source>
</evidence>